<feature type="domain" description="GFO/IDH/MocA-like oxidoreductase" evidence="7">
    <location>
        <begin position="145"/>
        <end position="271"/>
    </location>
</feature>
<dbReference type="InterPro" id="IPR036291">
    <property type="entry name" value="NAD(P)-bd_dom_sf"/>
</dbReference>
<reference evidence="8" key="1">
    <citation type="submission" date="2022-07" db="EMBL/GenBank/DDBJ databases">
        <title>Genome Sequence of Xylaria arbuscula.</title>
        <authorList>
            <person name="Buettner E."/>
        </authorList>
    </citation>
    <scope>NUCLEOTIDE SEQUENCE</scope>
    <source>
        <strain evidence="8">VT107</strain>
    </source>
</reference>
<dbReference type="PANTHER" id="PTHR22604">
    <property type="entry name" value="OXIDOREDUCTASES"/>
    <property type="match status" value="1"/>
</dbReference>
<name>A0A9W8TMF4_9PEZI</name>
<gene>
    <name evidence="8" type="ORF">NPX13_g5743</name>
</gene>
<protein>
    <recommendedName>
        <fullName evidence="3">D-xylose 1-dehydrogenase (NADP(+), D-xylono-1,5-lactone-forming)</fullName>
        <ecNumber evidence="3">1.1.1.179</ecNumber>
    </recommendedName>
    <alternativeName>
        <fullName evidence="4">D-xylose-NADP dehydrogenase</fullName>
    </alternativeName>
</protein>
<evidence type="ECO:0000256" key="5">
    <source>
        <dbReference type="ARBA" id="ARBA00049233"/>
    </source>
</evidence>
<evidence type="ECO:0000256" key="4">
    <source>
        <dbReference type="ARBA" id="ARBA00042988"/>
    </source>
</evidence>
<proteinExistence type="inferred from homology"/>
<dbReference type="InterPro" id="IPR055170">
    <property type="entry name" value="GFO_IDH_MocA-like_dom"/>
</dbReference>
<dbReference type="GO" id="GO:0000166">
    <property type="term" value="F:nucleotide binding"/>
    <property type="evidence" value="ECO:0007669"/>
    <property type="project" value="InterPro"/>
</dbReference>
<evidence type="ECO:0000313" key="8">
    <source>
        <dbReference type="EMBL" id="KAJ3570400.1"/>
    </source>
</evidence>
<evidence type="ECO:0000256" key="3">
    <source>
        <dbReference type="ARBA" id="ARBA00038984"/>
    </source>
</evidence>
<keyword evidence="9" id="KW-1185">Reference proteome</keyword>
<dbReference type="AlphaFoldDB" id="A0A9W8TMF4"/>
<dbReference type="EC" id="1.1.1.179" evidence="3"/>
<dbReference type="InterPro" id="IPR000683">
    <property type="entry name" value="Gfo/Idh/MocA-like_OxRdtase_N"/>
</dbReference>
<dbReference type="Proteomes" id="UP001148614">
    <property type="component" value="Unassembled WGS sequence"/>
</dbReference>
<evidence type="ECO:0000313" key="9">
    <source>
        <dbReference type="Proteomes" id="UP001148614"/>
    </source>
</evidence>
<evidence type="ECO:0000259" key="6">
    <source>
        <dbReference type="Pfam" id="PF01408"/>
    </source>
</evidence>
<accession>A0A9W8TMF4</accession>
<dbReference type="SUPFAM" id="SSF51735">
    <property type="entry name" value="NAD(P)-binding Rossmann-fold domains"/>
    <property type="match status" value="1"/>
</dbReference>
<dbReference type="Pfam" id="PF01408">
    <property type="entry name" value="GFO_IDH_MocA"/>
    <property type="match status" value="1"/>
</dbReference>
<dbReference type="PANTHER" id="PTHR22604:SF105">
    <property type="entry name" value="TRANS-1,2-DIHYDROBENZENE-1,2-DIOL DEHYDROGENASE"/>
    <property type="match status" value="1"/>
</dbReference>
<keyword evidence="2" id="KW-0560">Oxidoreductase</keyword>
<dbReference type="Pfam" id="PF22725">
    <property type="entry name" value="GFO_IDH_MocA_C3"/>
    <property type="match status" value="1"/>
</dbReference>
<dbReference type="EMBL" id="JANPWZ010000941">
    <property type="protein sequence ID" value="KAJ3570400.1"/>
    <property type="molecule type" value="Genomic_DNA"/>
</dbReference>
<dbReference type="VEuPathDB" id="FungiDB:F4678DRAFT_443991"/>
<evidence type="ECO:0000259" key="7">
    <source>
        <dbReference type="Pfam" id="PF22725"/>
    </source>
</evidence>
<dbReference type="GO" id="GO:0047837">
    <property type="term" value="F:D-xylose 1-dehydrogenase (NADP+) activity"/>
    <property type="evidence" value="ECO:0007669"/>
    <property type="project" value="UniProtKB-EC"/>
</dbReference>
<organism evidence="8 9">
    <name type="scientific">Xylaria arbuscula</name>
    <dbReference type="NCBI Taxonomy" id="114810"/>
    <lineage>
        <taxon>Eukaryota</taxon>
        <taxon>Fungi</taxon>
        <taxon>Dikarya</taxon>
        <taxon>Ascomycota</taxon>
        <taxon>Pezizomycotina</taxon>
        <taxon>Sordariomycetes</taxon>
        <taxon>Xylariomycetidae</taxon>
        <taxon>Xylariales</taxon>
        <taxon>Xylariaceae</taxon>
        <taxon>Xylaria</taxon>
    </lineage>
</organism>
<comment type="catalytic activity">
    <reaction evidence="5">
        <text>D-xylose + NADP(+) = D-xylono-1,5-lactone + NADPH + H(+)</text>
        <dbReference type="Rhea" id="RHEA:22000"/>
        <dbReference type="ChEBI" id="CHEBI:15378"/>
        <dbReference type="ChEBI" id="CHEBI:15867"/>
        <dbReference type="ChEBI" id="CHEBI:53455"/>
        <dbReference type="ChEBI" id="CHEBI:57783"/>
        <dbReference type="ChEBI" id="CHEBI:58349"/>
        <dbReference type="EC" id="1.1.1.179"/>
    </reaction>
</comment>
<dbReference type="SUPFAM" id="SSF55347">
    <property type="entry name" value="Glyceraldehyde-3-phosphate dehydrogenase-like, C-terminal domain"/>
    <property type="match status" value="1"/>
</dbReference>
<comment type="caution">
    <text evidence="8">The sequence shown here is derived from an EMBL/GenBank/DDBJ whole genome shotgun (WGS) entry which is preliminary data.</text>
</comment>
<dbReference type="Gene3D" id="3.40.50.720">
    <property type="entry name" value="NAD(P)-binding Rossmann-like Domain"/>
    <property type="match status" value="1"/>
</dbReference>
<evidence type="ECO:0000256" key="2">
    <source>
        <dbReference type="ARBA" id="ARBA00023002"/>
    </source>
</evidence>
<dbReference type="InterPro" id="IPR050984">
    <property type="entry name" value="Gfo/Idh/MocA_domain"/>
</dbReference>
<feature type="domain" description="Gfo/Idh/MocA-like oxidoreductase N-terminal" evidence="6">
    <location>
        <begin position="7"/>
        <end position="130"/>
    </location>
</feature>
<comment type="similarity">
    <text evidence="1">Belongs to the Gfo/Idh/MocA family.</text>
</comment>
<dbReference type="Gene3D" id="3.30.360.10">
    <property type="entry name" value="Dihydrodipicolinate Reductase, domain 2"/>
    <property type="match status" value="1"/>
</dbReference>
<evidence type="ECO:0000256" key="1">
    <source>
        <dbReference type="ARBA" id="ARBA00010928"/>
    </source>
</evidence>
<sequence>MLEVPTIRWAIIATGLISFWFVEDLVLSRPDAPVNHVIQAIGSSSKEKGEAFAAKHCPNSKPKIYDSYEAACKDPEVDVVYIGTPHGFHKKNCLEAIAHGKNVLCEKAFTLNAREAREVFAAAKEKGVYIAEAMWLRHRPLFKQLMKLLYEDKIIGDVFRMWSDFGREWDVPNLPATSRYRDLALGAGTLLDLGIYSLTWGITTLDPKIPKNSETPKILAAQTFEVGIEVATSIILQYGSSGRQGVITSTTKVDGNPDMVARIEGTAGTIEVVGPTTSDPKYFVVYPKFSTDAAGNTKRGEGKRYDFEVPGRGYTYEADATALDILAGKKESDVMPWSESIRVMEIMDEIRRQGGTVYKADKE</sequence>